<dbReference type="InterPro" id="IPR042175">
    <property type="entry name" value="Cell/Rod_MreC_2"/>
</dbReference>
<dbReference type="PIRSF" id="PIRSF038471">
    <property type="entry name" value="MreC"/>
    <property type="match status" value="1"/>
</dbReference>
<dbReference type="GO" id="GO:0008360">
    <property type="term" value="P:regulation of cell shape"/>
    <property type="evidence" value="ECO:0007669"/>
    <property type="project" value="UniProtKB-KW"/>
</dbReference>
<dbReference type="PANTHER" id="PTHR34138">
    <property type="entry name" value="CELL SHAPE-DETERMINING PROTEIN MREC"/>
    <property type="match status" value="1"/>
</dbReference>
<proteinExistence type="inferred from homology"/>
<dbReference type="InterPro" id="IPR042177">
    <property type="entry name" value="Cell/Rod_1"/>
</dbReference>
<evidence type="ECO:0000313" key="9">
    <source>
        <dbReference type="EMBL" id="MXY95429.1"/>
    </source>
</evidence>
<keyword evidence="7" id="KW-1133">Transmembrane helix</keyword>
<reference evidence="9" key="1">
    <citation type="submission" date="2019-09" db="EMBL/GenBank/DDBJ databases">
        <title>Characterisation of the sponge microbiome using genome-centric metagenomics.</title>
        <authorList>
            <person name="Engelberts J.P."/>
            <person name="Robbins S.J."/>
            <person name="De Goeij J.M."/>
            <person name="Aranda M."/>
            <person name="Bell S.C."/>
            <person name="Webster N.S."/>
        </authorList>
    </citation>
    <scope>NUCLEOTIDE SEQUENCE</scope>
    <source>
        <strain evidence="9">SB0664_bin_27</strain>
    </source>
</reference>
<protein>
    <recommendedName>
        <fullName evidence="2 5">Cell shape-determining protein MreC</fullName>
    </recommendedName>
    <alternativeName>
        <fullName evidence="4 5">Cell shape protein MreC</fullName>
    </alternativeName>
</protein>
<comment type="caution">
    <text evidence="9">The sequence shown here is derived from an EMBL/GenBank/DDBJ whole genome shotgun (WGS) entry which is preliminary data.</text>
</comment>
<evidence type="ECO:0000256" key="5">
    <source>
        <dbReference type="PIRNR" id="PIRNR038471"/>
    </source>
</evidence>
<evidence type="ECO:0000256" key="1">
    <source>
        <dbReference type="ARBA" id="ARBA00009369"/>
    </source>
</evidence>
<evidence type="ECO:0000256" key="6">
    <source>
        <dbReference type="SAM" id="Coils"/>
    </source>
</evidence>
<feature type="domain" description="Rod shape-determining protein MreC beta-barrel core" evidence="8">
    <location>
        <begin position="130"/>
        <end position="275"/>
    </location>
</feature>
<dbReference type="Gene3D" id="2.40.10.340">
    <property type="entry name" value="Rod shape-determining protein MreC, domain 1"/>
    <property type="match status" value="1"/>
</dbReference>
<dbReference type="InterPro" id="IPR007221">
    <property type="entry name" value="MreC"/>
</dbReference>
<sequence length="300" mass="32619">MRNSDQRGWGSVSFGLKLVILTLTAVLLLALQQTGRLGTVEGLVTMVTAPGQSGLSTLTNRLSRSLTNLRNFRSLQRRLTELERIVESLSVENLRLQEVERENQRLRKLLEFAETRPSFELQGGQIIARVIGKNATNYLNVAMIDLGSRHGIRVGMPVVNEQGLVGRISDVTATTSKVLLITDPTSTVNAILQASRLTGVISGEPGSNPVIGFLPQGTEIGVGEVVLTSGMGGKFPEGIHIGQVVEVWQRDVNVFQEAVVRPTVNFGQLEEVMVVTNFDPSEFVPLLDRLPEPQGEASGE</sequence>
<gene>
    <name evidence="9" type="primary">mreC</name>
    <name evidence="9" type="ORF">F4Y42_18460</name>
</gene>
<name>A0A6B0YZM1_9CHLR</name>
<keyword evidence="7" id="KW-0472">Membrane</keyword>
<dbReference type="Gene3D" id="2.40.10.350">
    <property type="entry name" value="Rod shape-determining protein MreC, domain 2"/>
    <property type="match status" value="1"/>
</dbReference>
<keyword evidence="7" id="KW-0812">Transmembrane</keyword>
<dbReference type="EMBL" id="VXRG01000152">
    <property type="protein sequence ID" value="MXY95429.1"/>
    <property type="molecule type" value="Genomic_DNA"/>
</dbReference>
<accession>A0A6B0YZM1</accession>
<comment type="similarity">
    <text evidence="1 5">Belongs to the MreC family.</text>
</comment>
<evidence type="ECO:0000256" key="7">
    <source>
        <dbReference type="SAM" id="Phobius"/>
    </source>
</evidence>
<comment type="function">
    <text evidence="5">Involved in formation and maintenance of cell shape.</text>
</comment>
<evidence type="ECO:0000256" key="3">
    <source>
        <dbReference type="ARBA" id="ARBA00022960"/>
    </source>
</evidence>
<dbReference type="GO" id="GO:0005886">
    <property type="term" value="C:plasma membrane"/>
    <property type="evidence" value="ECO:0007669"/>
    <property type="project" value="TreeGrafter"/>
</dbReference>
<dbReference type="InterPro" id="IPR055342">
    <property type="entry name" value="MreC_beta-barrel_core"/>
</dbReference>
<dbReference type="AlphaFoldDB" id="A0A6B0YZM1"/>
<dbReference type="PANTHER" id="PTHR34138:SF1">
    <property type="entry name" value="CELL SHAPE-DETERMINING PROTEIN MREC"/>
    <property type="match status" value="1"/>
</dbReference>
<organism evidence="9">
    <name type="scientific">Caldilineaceae bacterium SB0664_bin_27</name>
    <dbReference type="NCBI Taxonomy" id="2605260"/>
    <lineage>
        <taxon>Bacteria</taxon>
        <taxon>Bacillati</taxon>
        <taxon>Chloroflexota</taxon>
        <taxon>Caldilineae</taxon>
        <taxon>Caldilineales</taxon>
        <taxon>Caldilineaceae</taxon>
    </lineage>
</organism>
<dbReference type="Pfam" id="PF04085">
    <property type="entry name" value="MreC"/>
    <property type="match status" value="1"/>
</dbReference>
<feature type="coiled-coil region" evidence="6">
    <location>
        <begin position="72"/>
        <end position="116"/>
    </location>
</feature>
<evidence type="ECO:0000259" key="8">
    <source>
        <dbReference type="Pfam" id="PF04085"/>
    </source>
</evidence>
<feature type="transmembrane region" description="Helical" evidence="7">
    <location>
        <begin position="12"/>
        <end position="31"/>
    </location>
</feature>
<keyword evidence="6" id="KW-0175">Coiled coil</keyword>
<keyword evidence="3 5" id="KW-0133">Cell shape</keyword>
<evidence type="ECO:0000256" key="4">
    <source>
        <dbReference type="ARBA" id="ARBA00032089"/>
    </source>
</evidence>
<evidence type="ECO:0000256" key="2">
    <source>
        <dbReference type="ARBA" id="ARBA00013855"/>
    </source>
</evidence>
<dbReference type="NCBIfam" id="TIGR00219">
    <property type="entry name" value="mreC"/>
    <property type="match status" value="1"/>
</dbReference>